<dbReference type="Gene3D" id="1.10.443.10">
    <property type="entry name" value="Intergrase catalytic core"/>
    <property type="match status" value="1"/>
</dbReference>
<dbReference type="EMBL" id="CP088280">
    <property type="protein sequence ID" value="UGX98106.1"/>
    <property type="molecule type" value="Genomic_DNA"/>
</dbReference>
<sequence>MRRLVSTVQQRIAAEIARTVGEREAILAAREMRRLANHCRSPKGNFLKLSRQDLEVILTNRGTGDSTNRRCLQIIRRIYDVAVHLRMIRENPAASITRPKYKQTRPDYSVDQSLVDELIAYCWSALRLHDSPLVAFRTLLKLALVYALSSGAFLSELPAVRCDDLLSDGLVVGRGSRKRRLNLSSDAAIALRNYRSVRIATIQGRRAVLLFVTESGKAIYFKLVWKLLDKVIHKAGVGDLGLTPAKLQRASVKLLADNDLDWLDAFAVHGYRGIPNVKLKPYSSDELAEFVDRLHPMSADRASRQ</sequence>
<evidence type="ECO:0000256" key="2">
    <source>
        <dbReference type="ARBA" id="ARBA00023172"/>
    </source>
</evidence>
<dbReference type="AlphaFoldDB" id="A0A7Z0TVC8"/>
<gene>
    <name evidence="4" type="ORF">G6321_00024465</name>
    <name evidence="3" type="ORF">G6321_43740</name>
</gene>
<evidence type="ECO:0008006" key="6">
    <source>
        <dbReference type="Google" id="ProtNLM"/>
    </source>
</evidence>
<dbReference type="InterPro" id="IPR013762">
    <property type="entry name" value="Integrase-like_cat_sf"/>
</dbReference>
<keyword evidence="1" id="KW-0238">DNA-binding</keyword>
<organism evidence="3">
    <name type="scientific">Bradyrhizobium barranii subsp. barranii</name>
    <dbReference type="NCBI Taxonomy" id="2823807"/>
    <lineage>
        <taxon>Bacteria</taxon>
        <taxon>Pseudomonadati</taxon>
        <taxon>Pseudomonadota</taxon>
        <taxon>Alphaproteobacteria</taxon>
        <taxon>Hyphomicrobiales</taxon>
        <taxon>Nitrobacteraceae</taxon>
        <taxon>Bradyrhizobium</taxon>
        <taxon>Bradyrhizobium barranii</taxon>
    </lineage>
</organism>
<dbReference type="GO" id="GO:0006310">
    <property type="term" value="P:DNA recombination"/>
    <property type="evidence" value="ECO:0007669"/>
    <property type="project" value="UniProtKB-KW"/>
</dbReference>
<dbReference type="Proteomes" id="UP000564836">
    <property type="component" value="Chromosome"/>
</dbReference>
<dbReference type="SUPFAM" id="SSF56349">
    <property type="entry name" value="DNA breaking-rejoining enzymes"/>
    <property type="match status" value="1"/>
</dbReference>
<reference evidence="4 5" key="3">
    <citation type="journal article" date="2022" name="Int. J. Syst. Evol. Microbiol.">
        <title>Strains of Bradyrhizobium barranii sp. nov. associated with legumes native to Canada are symbionts of soybeans and belong to different subspecies (subsp. barranii subsp. nov. and subsp. apii subsp. nov.) and symbiovars (sv. glycinearum and sv. septentrionale).</title>
        <authorList>
            <person name="Bromfield E.S.P."/>
            <person name="Cloutier S."/>
            <person name="Wasai-Hara S."/>
            <person name="Minamisawa K."/>
        </authorList>
    </citation>
    <scope>NUCLEOTIDE SEQUENCE [LARGE SCALE GENOMIC DNA]</scope>
    <source>
        <strain evidence="4 5">323S2</strain>
    </source>
</reference>
<name>A0A7Z0TVC8_9BRAD</name>
<dbReference type="InterPro" id="IPR010998">
    <property type="entry name" value="Integrase_recombinase_N"/>
</dbReference>
<reference evidence="4 5" key="1">
    <citation type="journal article" date="2017" name="Syst. Appl. Microbiol.">
        <title>Soybeans inoculated with root zone soils of Canadian native legumes harbour diverse and novel Bradyrhizobium spp. that possess agricultural potential.</title>
        <authorList>
            <person name="Bromfield E.S.P."/>
            <person name="Cloutier S."/>
            <person name="Tambong J.T."/>
            <person name="Tran Thi T.V."/>
        </authorList>
    </citation>
    <scope>NUCLEOTIDE SEQUENCE [LARGE SCALE GENOMIC DNA]</scope>
    <source>
        <strain evidence="4 5">323S2</strain>
    </source>
</reference>
<protein>
    <recommendedName>
        <fullName evidence="6">Tyr recombinase domain-containing protein</fullName>
    </recommendedName>
</protein>
<accession>A0A7Z0TVC8</accession>
<dbReference type="GO" id="GO:0003677">
    <property type="term" value="F:DNA binding"/>
    <property type="evidence" value="ECO:0007669"/>
    <property type="project" value="UniProtKB-KW"/>
</dbReference>
<reference evidence="3" key="2">
    <citation type="submission" date="2020-06" db="EMBL/GenBank/DDBJ databases">
        <title>Whole Genome Sequence of Bradyrhizobium sp. Strain 323S2.</title>
        <authorList>
            <person name="Bromfield E.S.P."/>
        </authorList>
    </citation>
    <scope>NUCLEOTIDE SEQUENCE [LARGE SCALE GENOMIC DNA]</scope>
    <source>
        <strain evidence="3">323S2</strain>
    </source>
</reference>
<evidence type="ECO:0000256" key="1">
    <source>
        <dbReference type="ARBA" id="ARBA00023125"/>
    </source>
</evidence>
<evidence type="ECO:0000313" key="3">
    <source>
        <dbReference type="EMBL" id="NYY95074.1"/>
    </source>
</evidence>
<dbReference type="Gene3D" id="1.10.150.130">
    <property type="match status" value="1"/>
</dbReference>
<evidence type="ECO:0000313" key="5">
    <source>
        <dbReference type="Proteomes" id="UP000564836"/>
    </source>
</evidence>
<dbReference type="EMBL" id="JACBFH010000001">
    <property type="protein sequence ID" value="NYY95074.1"/>
    <property type="molecule type" value="Genomic_DNA"/>
</dbReference>
<dbReference type="GO" id="GO:0015074">
    <property type="term" value="P:DNA integration"/>
    <property type="evidence" value="ECO:0007669"/>
    <property type="project" value="InterPro"/>
</dbReference>
<dbReference type="RefSeq" id="WP_166341673.1">
    <property type="nucleotide sequence ID" value="NZ_CP088280.1"/>
</dbReference>
<dbReference type="InterPro" id="IPR011010">
    <property type="entry name" value="DNA_brk_join_enz"/>
</dbReference>
<evidence type="ECO:0000313" key="4">
    <source>
        <dbReference type="EMBL" id="UGX98106.1"/>
    </source>
</evidence>
<keyword evidence="2" id="KW-0233">DNA recombination</keyword>
<proteinExistence type="predicted"/>